<accession>A0A932GMN5</accession>
<dbReference type="PANTHER" id="PTHR35792">
    <property type="entry name" value="GENERAL STRESS PROTEIN"/>
    <property type="match status" value="1"/>
</dbReference>
<keyword evidence="1" id="KW-0812">Transmembrane</keyword>
<evidence type="ECO:0000313" key="2">
    <source>
        <dbReference type="EMBL" id="MBI3013963.1"/>
    </source>
</evidence>
<comment type="caution">
    <text evidence="2">The sequence shown here is derived from an EMBL/GenBank/DDBJ whole genome shotgun (WGS) entry which is preliminary data.</text>
</comment>
<dbReference type="EMBL" id="JACPSX010000044">
    <property type="protein sequence ID" value="MBI3013963.1"/>
    <property type="molecule type" value="Genomic_DNA"/>
</dbReference>
<dbReference type="InterPro" id="IPR052928">
    <property type="entry name" value="Desiccation-related_membrane"/>
</dbReference>
<evidence type="ECO:0000256" key="1">
    <source>
        <dbReference type="SAM" id="Phobius"/>
    </source>
</evidence>
<dbReference type="AlphaFoldDB" id="A0A932GMN5"/>
<dbReference type="Proteomes" id="UP000741360">
    <property type="component" value="Unassembled WGS sequence"/>
</dbReference>
<reference evidence="2" key="1">
    <citation type="submission" date="2020-07" db="EMBL/GenBank/DDBJ databases">
        <title>Huge and variable diversity of episymbiotic CPR bacteria and DPANN archaea in groundwater ecosystems.</title>
        <authorList>
            <person name="He C.Y."/>
            <person name="Keren R."/>
            <person name="Whittaker M."/>
            <person name="Farag I.F."/>
            <person name="Doudna J."/>
            <person name="Cate J.H.D."/>
            <person name="Banfield J.F."/>
        </authorList>
    </citation>
    <scope>NUCLEOTIDE SEQUENCE</scope>
    <source>
        <strain evidence="2">NC_groundwater_717_Ag_S-0.2um_59_8</strain>
    </source>
</reference>
<name>A0A932GMN5_UNCTE</name>
<dbReference type="PANTHER" id="PTHR35792:SF2">
    <property type="entry name" value="GENERAL STRESS PROTEIN"/>
    <property type="match status" value="1"/>
</dbReference>
<dbReference type="Pfam" id="PF12732">
    <property type="entry name" value="YtxH"/>
    <property type="match status" value="1"/>
</dbReference>
<organism evidence="2 3">
    <name type="scientific">Tectimicrobiota bacterium</name>
    <dbReference type="NCBI Taxonomy" id="2528274"/>
    <lineage>
        <taxon>Bacteria</taxon>
        <taxon>Pseudomonadati</taxon>
        <taxon>Nitrospinota/Tectimicrobiota group</taxon>
        <taxon>Candidatus Tectimicrobiota</taxon>
    </lineage>
</organism>
<keyword evidence="1" id="KW-0472">Membrane</keyword>
<gene>
    <name evidence="2" type="ORF">HYY65_02600</name>
</gene>
<evidence type="ECO:0000313" key="3">
    <source>
        <dbReference type="Proteomes" id="UP000741360"/>
    </source>
</evidence>
<protein>
    <submittedName>
        <fullName evidence="2">YtxH domain-containing protein</fullName>
    </submittedName>
</protein>
<sequence length="86" mass="9052">MSEDKGFSSGAIGLAFLIGGLLGASVAMLLAPTSGKESRVKIKGLADEALEKGKHFVESRKEILEKAVTAGREAMEKENAALPVFF</sequence>
<dbReference type="InterPro" id="IPR024623">
    <property type="entry name" value="YtxH"/>
</dbReference>
<feature type="transmembrane region" description="Helical" evidence="1">
    <location>
        <begin position="12"/>
        <end position="31"/>
    </location>
</feature>
<keyword evidence="1" id="KW-1133">Transmembrane helix</keyword>
<proteinExistence type="predicted"/>